<dbReference type="STRING" id="476652.DEAC_c22500"/>
<reference evidence="1 2" key="1">
    <citation type="submission" date="2015-06" db="EMBL/GenBank/DDBJ databases">
        <title>Draft genome of the moderately acidophilic sulfate reducer Candidatus Desulfosporosinus acididurans strain M1.</title>
        <authorList>
            <person name="Poehlein A."/>
            <person name="Petzsch P."/>
            <person name="Johnson B.D."/>
            <person name="Schloemann M."/>
            <person name="Daniel R."/>
            <person name="Muehling M."/>
        </authorList>
    </citation>
    <scope>NUCLEOTIDE SEQUENCE [LARGE SCALE GENOMIC DNA]</scope>
    <source>
        <strain evidence="1 2">M1</strain>
    </source>
</reference>
<keyword evidence="2" id="KW-1185">Reference proteome</keyword>
<evidence type="ECO:0000313" key="1">
    <source>
        <dbReference type="EMBL" id="KLU65620.1"/>
    </source>
</evidence>
<comment type="caution">
    <text evidence="1">The sequence shown here is derived from an EMBL/GenBank/DDBJ whole genome shotgun (WGS) entry which is preliminary data.</text>
</comment>
<accession>A0A0J1FQ53</accession>
<name>A0A0J1FQ53_9FIRM</name>
<sequence length="43" mass="4905">MKSPFFIRAAVLLLVGESSFPASFERILEVVPWIILCKMCCCR</sequence>
<organism evidence="1 2">
    <name type="scientific">Desulfosporosinus acididurans</name>
    <dbReference type="NCBI Taxonomy" id="476652"/>
    <lineage>
        <taxon>Bacteria</taxon>
        <taxon>Bacillati</taxon>
        <taxon>Bacillota</taxon>
        <taxon>Clostridia</taxon>
        <taxon>Eubacteriales</taxon>
        <taxon>Desulfitobacteriaceae</taxon>
        <taxon>Desulfosporosinus</taxon>
    </lineage>
</organism>
<dbReference type="Proteomes" id="UP000036356">
    <property type="component" value="Unassembled WGS sequence"/>
</dbReference>
<gene>
    <name evidence="1" type="ORF">DEAC_c22500</name>
</gene>
<proteinExistence type="predicted"/>
<dbReference type="PATRIC" id="fig|476652.3.peg.2331"/>
<evidence type="ECO:0000313" key="2">
    <source>
        <dbReference type="Proteomes" id="UP000036356"/>
    </source>
</evidence>
<dbReference type="AlphaFoldDB" id="A0A0J1FQ53"/>
<protein>
    <submittedName>
        <fullName evidence="1">Uncharacterized protein</fullName>
    </submittedName>
</protein>
<dbReference type="EMBL" id="LDZY01000007">
    <property type="protein sequence ID" value="KLU65620.1"/>
    <property type="molecule type" value="Genomic_DNA"/>
</dbReference>